<name>A0A2K1ZW25_POPTR</name>
<dbReference type="Proteomes" id="UP000006729">
    <property type="component" value="Chromosome 6"/>
</dbReference>
<protein>
    <submittedName>
        <fullName evidence="1">Uncharacterized protein</fullName>
    </submittedName>
</protein>
<dbReference type="EMBL" id="CM009295">
    <property type="protein sequence ID" value="PNT29482.1"/>
    <property type="molecule type" value="Genomic_DNA"/>
</dbReference>
<organism evidence="1 2">
    <name type="scientific">Populus trichocarpa</name>
    <name type="common">Western balsam poplar</name>
    <name type="synonym">Populus balsamifera subsp. trichocarpa</name>
    <dbReference type="NCBI Taxonomy" id="3694"/>
    <lineage>
        <taxon>Eukaryota</taxon>
        <taxon>Viridiplantae</taxon>
        <taxon>Streptophyta</taxon>
        <taxon>Embryophyta</taxon>
        <taxon>Tracheophyta</taxon>
        <taxon>Spermatophyta</taxon>
        <taxon>Magnoliopsida</taxon>
        <taxon>eudicotyledons</taxon>
        <taxon>Gunneridae</taxon>
        <taxon>Pentapetalae</taxon>
        <taxon>rosids</taxon>
        <taxon>fabids</taxon>
        <taxon>Malpighiales</taxon>
        <taxon>Salicaceae</taxon>
        <taxon>Saliceae</taxon>
        <taxon>Populus</taxon>
    </lineage>
</organism>
<evidence type="ECO:0000313" key="2">
    <source>
        <dbReference type="Proteomes" id="UP000006729"/>
    </source>
</evidence>
<accession>A0A2K1ZW25</accession>
<proteinExistence type="predicted"/>
<evidence type="ECO:0000313" key="1">
    <source>
        <dbReference type="EMBL" id="PNT29482.1"/>
    </source>
</evidence>
<sequence length="70" mass="8093">MYSNQFLCCVKTPKLVCFSGEMITKAMIVEMDLKKTSWILVHMREQFLLRSASFNSVAALNCSSIWNLFH</sequence>
<reference evidence="1 2" key="1">
    <citation type="journal article" date="2006" name="Science">
        <title>The genome of black cottonwood, Populus trichocarpa (Torr. &amp; Gray).</title>
        <authorList>
            <person name="Tuskan G.A."/>
            <person name="Difazio S."/>
            <person name="Jansson S."/>
            <person name="Bohlmann J."/>
            <person name="Grigoriev I."/>
            <person name="Hellsten U."/>
            <person name="Putnam N."/>
            <person name="Ralph S."/>
            <person name="Rombauts S."/>
            <person name="Salamov A."/>
            <person name="Schein J."/>
            <person name="Sterck L."/>
            <person name="Aerts A."/>
            <person name="Bhalerao R.R."/>
            <person name="Bhalerao R.P."/>
            <person name="Blaudez D."/>
            <person name="Boerjan W."/>
            <person name="Brun A."/>
            <person name="Brunner A."/>
            <person name="Busov V."/>
            <person name="Campbell M."/>
            <person name="Carlson J."/>
            <person name="Chalot M."/>
            <person name="Chapman J."/>
            <person name="Chen G.L."/>
            <person name="Cooper D."/>
            <person name="Coutinho P.M."/>
            <person name="Couturier J."/>
            <person name="Covert S."/>
            <person name="Cronk Q."/>
            <person name="Cunningham R."/>
            <person name="Davis J."/>
            <person name="Degroeve S."/>
            <person name="Dejardin A."/>
            <person name="Depamphilis C."/>
            <person name="Detter J."/>
            <person name="Dirks B."/>
            <person name="Dubchak I."/>
            <person name="Duplessis S."/>
            <person name="Ehlting J."/>
            <person name="Ellis B."/>
            <person name="Gendler K."/>
            <person name="Goodstein D."/>
            <person name="Gribskov M."/>
            <person name="Grimwood J."/>
            <person name="Groover A."/>
            <person name="Gunter L."/>
            <person name="Hamberger B."/>
            <person name="Heinze B."/>
            <person name="Helariutta Y."/>
            <person name="Henrissat B."/>
            <person name="Holligan D."/>
            <person name="Holt R."/>
            <person name="Huang W."/>
            <person name="Islam-Faridi N."/>
            <person name="Jones S."/>
            <person name="Jones-Rhoades M."/>
            <person name="Jorgensen R."/>
            <person name="Joshi C."/>
            <person name="Kangasjarvi J."/>
            <person name="Karlsson J."/>
            <person name="Kelleher C."/>
            <person name="Kirkpatrick R."/>
            <person name="Kirst M."/>
            <person name="Kohler A."/>
            <person name="Kalluri U."/>
            <person name="Larimer F."/>
            <person name="Leebens-Mack J."/>
            <person name="Leple J.C."/>
            <person name="Locascio P."/>
            <person name="Lou Y."/>
            <person name="Lucas S."/>
            <person name="Martin F."/>
            <person name="Montanini B."/>
            <person name="Napoli C."/>
            <person name="Nelson D.R."/>
            <person name="Nelson C."/>
            <person name="Nieminen K."/>
            <person name="Nilsson O."/>
            <person name="Pereda V."/>
            <person name="Peter G."/>
            <person name="Philippe R."/>
            <person name="Pilate G."/>
            <person name="Poliakov A."/>
            <person name="Razumovskaya J."/>
            <person name="Richardson P."/>
            <person name="Rinaldi C."/>
            <person name="Ritland K."/>
            <person name="Rouze P."/>
            <person name="Ryaboy D."/>
            <person name="Schmutz J."/>
            <person name="Schrader J."/>
            <person name="Segerman B."/>
            <person name="Shin H."/>
            <person name="Siddiqui A."/>
            <person name="Sterky F."/>
            <person name="Terry A."/>
            <person name="Tsai C.J."/>
            <person name="Uberbacher E."/>
            <person name="Unneberg P."/>
            <person name="Vahala J."/>
            <person name="Wall K."/>
            <person name="Wessler S."/>
            <person name="Yang G."/>
            <person name="Yin T."/>
            <person name="Douglas C."/>
            <person name="Marra M."/>
            <person name="Sandberg G."/>
            <person name="Van de Peer Y."/>
            <person name="Rokhsar D."/>
        </authorList>
    </citation>
    <scope>NUCLEOTIDE SEQUENCE [LARGE SCALE GENOMIC DNA]</scope>
    <source>
        <strain evidence="2">cv. Nisqually</strain>
    </source>
</reference>
<keyword evidence="2" id="KW-1185">Reference proteome</keyword>
<gene>
    <name evidence="1" type="ORF">POPTR_006G032400</name>
</gene>
<dbReference type="AlphaFoldDB" id="A0A2K1ZW25"/>
<dbReference type="InParanoid" id="A0A2K1ZW25"/>